<sequence>MERYTSLSVRRDASVLFVQLDVAAGRNTITPTLIAELTRVLKACDASVSVIVLEGAPEVFCVGVDFETLHARARAGQAVDVEPEALYALWQQLAEGPWVSVAHVRGRVNAGGVGFVAACDLVIADDAAVFSLSELLFGLFPACVMPFLVRRMGFQRAHYLTLMTSPIPVTQALAWGLVDASAANSQDLVRKHLLRLRRLSPTAVACYKAYMTKVNGIIGALQEEAIAANREMFAEPDTIAKIARYVEEGLFPWE</sequence>
<dbReference type="PANTHER" id="PTHR42964:SF1">
    <property type="entry name" value="POLYKETIDE BIOSYNTHESIS ENOYL-COA HYDRATASE PKSH-RELATED"/>
    <property type="match status" value="1"/>
</dbReference>
<reference evidence="2" key="1">
    <citation type="journal article" date="2009" name="Nat. Chem. Biol.">
        <title>Polyketide assembly lines of uncultivated sponge symbionts from structure-based gene targeting.</title>
        <authorList>
            <person name="Fisch K.M."/>
            <person name="Gurgui C."/>
            <person name="Heycke N."/>
            <person name="van der Sar S.A."/>
            <person name="Anderson S.A."/>
            <person name="Webb V.L."/>
            <person name="Taudien S."/>
            <person name="Platzer M."/>
            <person name="Rubio B.K."/>
            <person name="Robinson S.J."/>
            <person name="Crews P."/>
            <person name="Piel J."/>
        </authorList>
    </citation>
    <scope>NUCLEOTIDE SEQUENCE</scope>
</reference>
<protein>
    <submittedName>
        <fullName evidence="2">Crotonase superfamily</fullName>
    </submittedName>
</protein>
<accession>D2SUE7</accession>
<organism evidence="2">
    <name type="scientific">uncultured bacterium psy1</name>
    <dbReference type="NCBI Taxonomy" id="693111"/>
    <lineage>
        <taxon>Bacteria</taxon>
        <taxon>environmental samples</taxon>
    </lineage>
</organism>
<dbReference type="InterPro" id="IPR051683">
    <property type="entry name" value="Enoyl-CoA_Hydratase/Isomerase"/>
</dbReference>
<dbReference type="AlphaFoldDB" id="D2SUE7"/>
<evidence type="ECO:0000256" key="1">
    <source>
        <dbReference type="ARBA" id="ARBA00005254"/>
    </source>
</evidence>
<dbReference type="SUPFAM" id="SSF52096">
    <property type="entry name" value="ClpP/crotonase"/>
    <property type="match status" value="1"/>
</dbReference>
<dbReference type="PANTHER" id="PTHR42964">
    <property type="entry name" value="ENOYL-COA HYDRATASE"/>
    <property type="match status" value="1"/>
</dbReference>
<proteinExistence type="inferred from homology"/>
<comment type="similarity">
    <text evidence="1">Belongs to the enoyl-CoA hydratase/isomerase family.</text>
</comment>
<dbReference type="InterPro" id="IPR029045">
    <property type="entry name" value="ClpP/crotonase-like_dom_sf"/>
</dbReference>
<dbReference type="InterPro" id="IPR001753">
    <property type="entry name" value="Enoyl-CoA_hydra/iso"/>
</dbReference>
<dbReference type="Pfam" id="PF00378">
    <property type="entry name" value="ECH_1"/>
    <property type="match status" value="1"/>
</dbReference>
<evidence type="ECO:0000313" key="2">
    <source>
        <dbReference type="EMBL" id="ADA82590.1"/>
    </source>
</evidence>
<name>D2SUE7_9BACT</name>
<dbReference type="NCBIfam" id="NF005498">
    <property type="entry name" value="PRK07112.1"/>
    <property type="match status" value="1"/>
</dbReference>
<dbReference type="EMBL" id="FJ823461">
    <property type="protein sequence ID" value="ADA82590.1"/>
    <property type="molecule type" value="Genomic_DNA"/>
</dbReference>
<dbReference type="GO" id="GO:0003824">
    <property type="term" value="F:catalytic activity"/>
    <property type="evidence" value="ECO:0007669"/>
    <property type="project" value="UniProtKB-ARBA"/>
</dbReference>
<dbReference type="Gene3D" id="3.90.226.10">
    <property type="entry name" value="2-enoyl-CoA Hydratase, Chain A, domain 1"/>
    <property type="match status" value="1"/>
</dbReference>
<dbReference type="CDD" id="cd06558">
    <property type="entry name" value="crotonase-like"/>
    <property type="match status" value="1"/>
</dbReference>